<keyword evidence="2" id="KW-1185">Reference proteome</keyword>
<dbReference type="STRING" id="457570.Nther_0034"/>
<dbReference type="Gene3D" id="3.30.70.120">
    <property type="match status" value="1"/>
</dbReference>
<dbReference type="Proteomes" id="UP000001683">
    <property type="component" value="Chromosome"/>
</dbReference>
<dbReference type="PANTHER" id="PTHR38456:SF1">
    <property type="entry name" value="CYCLIC DI-AMP RECEPTOR A"/>
    <property type="match status" value="1"/>
</dbReference>
<dbReference type="FunCoup" id="B2A321">
    <property type="interactions" value="9"/>
</dbReference>
<evidence type="ECO:0008006" key="3">
    <source>
        <dbReference type="Google" id="ProtNLM"/>
    </source>
</evidence>
<reference evidence="1 2" key="1">
    <citation type="submission" date="2008-04" db="EMBL/GenBank/DDBJ databases">
        <title>Complete sequence of chromosome of Natranaerobius thermophilus JW/NM-WN-LF.</title>
        <authorList>
            <consortium name="US DOE Joint Genome Institute"/>
            <person name="Copeland A."/>
            <person name="Lucas S."/>
            <person name="Lapidus A."/>
            <person name="Glavina del Rio T."/>
            <person name="Dalin E."/>
            <person name="Tice H."/>
            <person name="Bruce D."/>
            <person name="Goodwin L."/>
            <person name="Pitluck S."/>
            <person name="Chertkov O."/>
            <person name="Brettin T."/>
            <person name="Detter J.C."/>
            <person name="Han C."/>
            <person name="Kuske C.R."/>
            <person name="Schmutz J."/>
            <person name="Larimer F."/>
            <person name="Land M."/>
            <person name="Hauser L."/>
            <person name="Kyrpides N."/>
            <person name="Lykidis A."/>
            <person name="Mesbah N.M."/>
            <person name="Wiegel J."/>
        </authorList>
    </citation>
    <scope>NUCLEOTIDE SEQUENCE [LARGE SCALE GENOMIC DNA]</scope>
    <source>
        <strain evidence="2">ATCC BAA-1301 / DSM 18059 / JW/NM-WN-LF</strain>
    </source>
</reference>
<dbReference type="eggNOG" id="COG3870">
    <property type="taxonomic scope" value="Bacteria"/>
</dbReference>
<organism evidence="1 2">
    <name type="scientific">Natranaerobius thermophilus (strain ATCC BAA-1301 / DSM 18059 / JW/NM-WN-LF)</name>
    <dbReference type="NCBI Taxonomy" id="457570"/>
    <lineage>
        <taxon>Bacteria</taxon>
        <taxon>Bacillati</taxon>
        <taxon>Bacillota</taxon>
        <taxon>Clostridia</taxon>
        <taxon>Natranaerobiales</taxon>
        <taxon>Natranaerobiaceae</taxon>
        <taxon>Natranaerobius</taxon>
    </lineage>
</organism>
<accession>B2A321</accession>
<protein>
    <recommendedName>
        <fullName evidence="3">Nitrogen regulatory protein P-II</fullName>
    </recommendedName>
</protein>
<dbReference type="EMBL" id="CP001034">
    <property type="protein sequence ID" value="ACB83633.1"/>
    <property type="molecule type" value="Genomic_DNA"/>
</dbReference>
<gene>
    <name evidence="1" type="ordered locus">Nther_0034</name>
</gene>
<dbReference type="InterPro" id="IPR015867">
    <property type="entry name" value="N-reg_PII/ATP_PRibTrfase_C"/>
</dbReference>
<name>B2A321_NATTJ</name>
<dbReference type="PANTHER" id="PTHR38456">
    <property type="entry name" value="CYCLIC DI-AMP RECEPTOR A"/>
    <property type="match status" value="1"/>
</dbReference>
<sequence>MKMKLIIVILQDKDTPPLLDALNEKEIRVTKLASSGGFLRAGNTTLLIGVTQDQVNDVIDLIKNHCSSRQQMVNPVSPVGGTTDTYLPFPVEVTVGGATIFVVDVDNFEQV</sequence>
<dbReference type="InterPro" id="IPR011322">
    <property type="entry name" value="N-reg_PII-like_a/b"/>
</dbReference>
<dbReference type="KEGG" id="nth:Nther_0034"/>
<dbReference type="AlphaFoldDB" id="B2A321"/>
<dbReference type="Pfam" id="PF06153">
    <property type="entry name" value="CdAMP_rec"/>
    <property type="match status" value="1"/>
</dbReference>
<dbReference type="SUPFAM" id="SSF54913">
    <property type="entry name" value="GlnB-like"/>
    <property type="match status" value="1"/>
</dbReference>
<evidence type="ECO:0000313" key="2">
    <source>
        <dbReference type="Proteomes" id="UP000001683"/>
    </source>
</evidence>
<dbReference type="HOGENOM" id="CLU_143974_1_0_9"/>
<proteinExistence type="predicted"/>
<evidence type="ECO:0000313" key="1">
    <source>
        <dbReference type="EMBL" id="ACB83633.1"/>
    </source>
</evidence>
<reference evidence="1 2" key="2">
    <citation type="journal article" date="2011" name="J. Bacteriol.">
        <title>Complete genome sequence of the anaerobic, halophilic alkalithermophile Natranaerobius thermophilus JW/NM-WN-LF.</title>
        <authorList>
            <person name="Zhao B."/>
            <person name="Mesbah N.M."/>
            <person name="Dalin E."/>
            <person name="Goodwin L."/>
            <person name="Nolan M."/>
            <person name="Pitluck S."/>
            <person name="Chertkov O."/>
            <person name="Brettin T.S."/>
            <person name="Han J."/>
            <person name="Larimer F.W."/>
            <person name="Land M.L."/>
            <person name="Hauser L."/>
            <person name="Kyrpides N."/>
            <person name="Wiegel J."/>
        </authorList>
    </citation>
    <scope>NUCLEOTIDE SEQUENCE [LARGE SCALE GENOMIC DNA]</scope>
    <source>
        <strain evidence="2">ATCC BAA-1301 / DSM 18059 / JW/NM-WN-LF</strain>
    </source>
</reference>
<dbReference type="InParanoid" id="B2A321"/>
<dbReference type="InterPro" id="IPR010375">
    <property type="entry name" value="CdAMP_rec"/>
</dbReference>